<gene>
    <name evidence="1" type="ORF">BD324DRAFT_653366</name>
</gene>
<evidence type="ECO:0000313" key="2">
    <source>
        <dbReference type="Proteomes" id="UP000193218"/>
    </source>
</evidence>
<sequence length="71" mass="7597">MDKTSYPPQPSIESTYVAMQPTKQATMNAAKPSDGVSKQSEETLRLRGGCPGAFGSEQTGEDPPCCWCGWA</sequence>
<dbReference type="GeneID" id="33560456"/>
<keyword evidence="2" id="KW-1185">Reference proteome</keyword>
<dbReference type="OrthoDB" id="2572507at2759"/>
<accession>A0A1Y1UAR7</accession>
<organism evidence="1 2">
    <name type="scientific">Kockovaella imperatae</name>
    <dbReference type="NCBI Taxonomy" id="4999"/>
    <lineage>
        <taxon>Eukaryota</taxon>
        <taxon>Fungi</taxon>
        <taxon>Dikarya</taxon>
        <taxon>Basidiomycota</taxon>
        <taxon>Agaricomycotina</taxon>
        <taxon>Tremellomycetes</taxon>
        <taxon>Tremellales</taxon>
        <taxon>Cuniculitremaceae</taxon>
        <taxon>Kockovaella</taxon>
    </lineage>
</organism>
<comment type="caution">
    <text evidence="1">The sequence shown here is derived from an EMBL/GenBank/DDBJ whole genome shotgun (WGS) entry which is preliminary data.</text>
</comment>
<dbReference type="RefSeq" id="XP_021868859.1">
    <property type="nucleotide sequence ID" value="XM_022018647.1"/>
</dbReference>
<dbReference type="Proteomes" id="UP000193218">
    <property type="component" value="Unassembled WGS sequence"/>
</dbReference>
<name>A0A1Y1UAR7_9TREE</name>
<proteinExistence type="predicted"/>
<protein>
    <submittedName>
        <fullName evidence="1">Uncharacterized protein</fullName>
    </submittedName>
</protein>
<dbReference type="AlphaFoldDB" id="A0A1Y1UAR7"/>
<reference evidence="1 2" key="1">
    <citation type="submission" date="2017-03" db="EMBL/GenBank/DDBJ databases">
        <title>Widespread Adenine N6-methylation of Active Genes in Fungi.</title>
        <authorList>
            <consortium name="DOE Joint Genome Institute"/>
            <person name="Mondo S.J."/>
            <person name="Dannebaum R.O."/>
            <person name="Kuo R.C."/>
            <person name="Louie K.B."/>
            <person name="Bewick A.J."/>
            <person name="Labutti K."/>
            <person name="Haridas S."/>
            <person name="Kuo A."/>
            <person name="Salamov A."/>
            <person name="Ahrendt S.R."/>
            <person name="Lau R."/>
            <person name="Bowen B.P."/>
            <person name="Lipzen A."/>
            <person name="Sullivan W."/>
            <person name="Andreopoulos W.B."/>
            <person name="Clum A."/>
            <person name="Lindquist E."/>
            <person name="Daum C."/>
            <person name="Northen T.R."/>
            <person name="Ramamoorthy G."/>
            <person name="Schmitz R.J."/>
            <person name="Gryganskyi A."/>
            <person name="Culley D."/>
            <person name="Magnuson J."/>
            <person name="James T.Y."/>
            <person name="O'Malley M.A."/>
            <person name="Stajich J.E."/>
            <person name="Spatafora J.W."/>
            <person name="Visel A."/>
            <person name="Grigoriev I.V."/>
        </authorList>
    </citation>
    <scope>NUCLEOTIDE SEQUENCE [LARGE SCALE GENOMIC DNA]</scope>
    <source>
        <strain evidence="1 2">NRRL Y-17943</strain>
    </source>
</reference>
<evidence type="ECO:0000313" key="1">
    <source>
        <dbReference type="EMBL" id="ORX34596.1"/>
    </source>
</evidence>
<dbReference type="EMBL" id="NBSH01000014">
    <property type="protein sequence ID" value="ORX34596.1"/>
    <property type="molecule type" value="Genomic_DNA"/>
</dbReference>
<dbReference type="InParanoid" id="A0A1Y1UAR7"/>